<dbReference type="AlphaFoldDB" id="A0A556AJ51"/>
<dbReference type="InterPro" id="IPR036388">
    <property type="entry name" value="WH-like_DNA-bd_sf"/>
</dbReference>
<dbReference type="Gene3D" id="3.30.450.40">
    <property type="match status" value="1"/>
</dbReference>
<dbReference type="PANTHER" id="PTHR30136:SF34">
    <property type="entry name" value="TRANSCRIPTIONAL REGULATOR"/>
    <property type="match status" value="1"/>
</dbReference>
<dbReference type="Pfam" id="PF01614">
    <property type="entry name" value="IclR_C"/>
    <property type="match status" value="1"/>
</dbReference>
<dbReference type="GO" id="GO:0045893">
    <property type="term" value="P:positive regulation of DNA-templated transcription"/>
    <property type="evidence" value="ECO:0007669"/>
    <property type="project" value="InterPro"/>
</dbReference>
<keyword evidence="3" id="KW-0804">Transcription</keyword>
<protein>
    <submittedName>
        <fullName evidence="6">Helix-turn-helix domain-containing protein</fullName>
    </submittedName>
</protein>
<dbReference type="Proteomes" id="UP000318405">
    <property type="component" value="Unassembled WGS sequence"/>
</dbReference>
<dbReference type="InterPro" id="IPR012794">
    <property type="entry name" value="PcaR_PcaU"/>
</dbReference>
<dbReference type="OrthoDB" id="9807558at2"/>
<evidence type="ECO:0000256" key="1">
    <source>
        <dbReference type="ARBA" id="ARBA00023015"/>
    </source>
</evidence>
<evidence type="ECO:0000313" key="7">
    <source>
        <dbReference type="Proteomes" id="UP000318405"/>
    </source>
</evidence>
<keyword evidence="2" id="KW-0238">DNA-binding</keyword>
<sequence length="311" mass="34243">MAKACRALRTLAAPVPVSGALHSLHCMTTEQKTPARKTVRRPRSQAQRERVLARASETGDAVGVQAFERGLEVIRAFTNEQRPLTMSEVAEITQQSRAATRRLLGTLVKLKYASTDGHTYRLTPAVLELGYAYLSSNQFWDRVQPYMQEVVTELNESSSVGVLDLPHVVYVARVAARRIVQHLSVSVGTRLPAAVSAMGRLLLAYQPRSVVAQYLKENPLQRHTPHTIVDDDAFFEALDVARGQGWIMVNEEFEIGLRSIAVPLRDRQGNVVAAMNVGAPSSRVSAEQMLAEFLPVIREAANKANHALSLG</sequence>
<dbReference type="SUPFAM" id="SSF46785">
    <property type="entry name" value="Winged helix' DNA-binding domain"/>
    <property type="match status" value="1"/>
</dbReference>
<dbReference type="PROSITE" id="PS51078">
    <property type="entry name" value="ICLR_ED"/>
    <property type="match status" value="1"/>
</dbReference>
<organism evidence="6 7">
    <name type="scientific">Verticiella sediminum</name>
    <dbReference type="NCBI Taxonomy" id="1247510"/>
    <lineage>
        <taxon>Bacteria</taxon>
        <taxon>Pseudomonadati</taxon>
        <taxon>Pseudomonadota</taxon>
        <taxon>Betaproteobacteria</taxon>
        <taxon>Burkholderiales</taxon>
        <taxon>Alcaligenaceae</taxon>
        <taxon>Verticiella</taxon>
    </lineage>
</organism>
<keyword evidence="7" id="KW-1185">Reference proteome</keyword>
<evidence type="ECO:0000259" key="4">
    <source>
        <dbReference type="PROSITE" id="PS51077"/>
    </source>
</evidence>
<evidence type="ECO:0000259" key="5">
    <source>
        <dbReference type="PROSITE" id="PS51078"/>
    </source>
</evidence>
<evidence type="ECO:0000256" key="3">
    <source>
        <dbReference type="ARBA" id="ARBA00023163"/>
    </source>
</evidence>
<dbReference type="Gene3D" id="1.10.10.10">
    <property type="entry name" value="Winged helix-like DNA-binding domain superfamily/Winged helix DNA-binding domain"/>
    <property type="match status" value="1"/>
</dbReference>
<gene>
    <name evidence="6" type="ORF">FOZ76_16230</name>
</gene>
<dbReference type="InterPro" id="IPR014757">
    <property type="entry name" value="Tscrpt_reg_IclR_C"/>
</dbReference>
<feature type="domain" description="IclR-ED" evidence="5">
    <location>
        <begin position="125"/>
        <end position="310"/>
    </location>
</feature>
<dbReference type="GO" id="GO:0046278">
    <property type="term" value="P:3,4-dihydroxybenzoate metabolic process"/>
    <property type="evidence" value="ECO:0007669"/>
    <property type="project" value="InterPro"/>
</dbReference>
<dbReference type="GO" id="GO:0045892">
    <property type="term" value="P:negative regulation of DNA-templated transcription"/>
    <property type="evidence" value="ECO:0007669"/>
    <property type="project" value="TreeGrafter"/>
</dbReference>
<dbReference type="InterPro" id="IPR050707">
    <property type="entry name" value="HTH_MetabolicPath_Reg"/>
</dbReference>
<dbReference type="InterPro" id="IPR005471">
    <property type="entry name" value="Tscrpt_reg_IclR_N"/>
</dbReference>
<dbReference type="PANTHER" id="PTHR30136">
    <property type="entry name" value="HELIX-TURN-HELIX TRANSCRIPTIONAL REGULATOR, ICLR FAMILY"/>
    <property type="match status" value="1"/>
</dbReference>
<accession>A0A556AJ51</accession>
<evidence type="ECO:0000256" key="2">
    <source>
        <dbReference type="ARBA" id="ARBA00023125"/>
    </source>
</evidence>
<comment type="caution">
    <text evidence="6">The sequence shown here is derived from an EMBL/GenBank/DDBJ whole genome shotgun (WGS) entry which is preliminary data.</text>
</comment>
<dbReference type="InterPro" id="IPR029016">
    <property type="entry name" value="GAF-like_dom_sf"/>
</dbReference>
<name>A0A556AJ51_9BURK</name>
<reference evidence="6 7" key="1">
    <citation type="submission" date="2019-07" db="EMBL/GenBank/DDBJ databases">
        <title>Qingshengfaniella alkalisoli gen. nov., sp. nov., isolated from saline soil.</title>
        <authorList>
            <person name="Xu L."/>
            <person name="Huang X.-X."/>
            <person name="Sun J.-Q."/>
        </authorList>
    </citation>
    <scope>NUCLEOTIDE SEQUENCE [LARGE SCALE GENOMIC DNA]</scope>
    <source>
        <strain evidence="6 7">DSM 27279</strain>
    </source>
</reference>
<dbReference type="GO" id="GO:0003700">
    <property type="term" value="F:DNA-binding transcription factor activity"/>
    <property type="evidence" value="ECO:0007669"/>
    <property type="project" value="TreeGrafter"/>
</dbReference>
<dbReference type="PROSITE" id="PS51077">
    <property type="entry name" value="HTH_ICLR"/>
    <property type="match status" value="1"/>
</dbReference>
<dbReference type="SMART" id="SM00346">
    <property type="entry name" value="HTH_ICLR"/>
    <property type="match status" value="1"/>
</dbReference>
<proteinExistence type="predicted"/>
<dbReference type="InterPro" id="IPR036390">
    <property type="entry name" value="WH_DNA-bd_sf"/>
</dbReference>
<dbReference type="EMBL" id="VLTJ01000029">
    <property type="protein sequence ID" value="TSH92934.1"/>
    <property type="molecule type" value="Genomic_DNA"/>
</dbReference>
<feature type="domain" description="HTH iclR-type" evidence="4">
    <location>
        <begin position="64"/>
        <end position="124"/>
    </location>
</feature>
<dbReference type="Pfam" id="PF09339">
    <property type="entry name" value="HTH_IclR"/>
    <property type="match status" value="1"/>
</dbReference>
<evidence type="ECO:0000313" key="6">
    <source>
        <dbReference type="EMBL" id="TSH92934.1"/>
    </source>
</evidence>
<dbReference type="NCBIfam" id="TIGR02431">
    <property type="entry name" value="pcaR_pcaU"/>
    <property type="match status" value="1"/>
</dbReference>
<keyword evidence="1" id="KW-0805">Transcription regulation</keyword>
<dbReference type="RefSeq" id="WP_143949300.1">
    <property type="nucleotide sequence ID" value="NZ_BAABMB010000001.1"/>
</dbReference>
<dbReference type="SUPFAM" id="SSF55781">
    <property type="entry name" value="GAF domain-like"/>
    <property type="match status" value="1"/>
</dbReference>
<dbReference type="GO" id="GO:0003677">
    <property type="term" value="F:DNA binding"/>
    <property type="evidence" value="ECO:0007669"/>
    <property type="project" value="UniProtKB-KW"/>
</dbReference>